<dbReference type="AlphaFoldDB" id="A0A8J4UCA1"/>
<organism evidence="2 3">
    <name type="scientific">Clarias magur</name>
    <name type="common">Asian catfish</name>
    <name type="synonym">Macropteronotus magur</name>
    <dbReference type="NCBI Taxonomy" id="1594786"/>
    <lineage>
        <taxon>Eukaryota</taxon>
        <taxon>Metazoa</taxon>
        <taxon>Chordata</taxon>
        <taxon>Craniata</taxon>
        <taxon>Vertebrata</taxon>
        <taxon>Euteleostomi</taxon>
        <taxon>Actinopterygii</taxon>
        <taxon>Neopterygii</taxon>
        <taxon>Teleostei</taxon>
        <taxon>Ostariophysi</taxon>
        <taxon>Siluriformes</taxon>
        <taxon>Clariidae</taxon>
        <taxon>Clarias</taxon>
    </lineage>
</organism>
<reference evidence="2" key="1">
    <citation type="submission" date="2020-07" db="EMBL/GenBank/DDBJ databases">
        <title>Clarias magur genome sequencing, assembly and annotation.</title>
        <authorList>
            <person name="Kushwaha B."/>
            <person name="Kumar R."/>
            <person name="Das P."/>
            <person name="Joshi C.G."/>
            <person name="Kumar D."/>
            <person name="Nagpure N.S."/>
            <person name="Pandey M."/>
            <person name="Agarwal S."/>
            <person name="Srivastava S."/>
            <person name="Singh M."/>
            <person name="Sahoo L."/>
            <person name="Jayasankar P."/>
            <person name="Meher P.K."/>
            <person name="Koringa P.G."/>
            <person name="Iquebal M.A."/>
            <person name="Das S.P."/>
            <person name="Bit A."/>
            <person name="Patnaik S."/>
            <person name="Patel N."/>
            <person name="Shah T.M."/>
            <person name="Hinsu A."/>
            <person name="Jena J.K."/>
        </authorList>
    </citation>
    <scope>NUCLEOTIDE SEQUENCE</scope>
    <source>
        <strain evidence="2">CIFAMagur01</strain>
        <tissue evidence="2">Testis</tissue>
    </source>
</reference>
<evidence type="ECO:0000313" key="2">
    <source>
        <dbReference type="EMBL" id="KAF5905773.1"/>
    </source>
</evidence>
<comment type="caution">
    <text evidence="2">The sequence shown here is derived from an EMBL/GenBank/DDBJ whole genome shotgun (WGS) entry which is preliminary data.</text>
</comment>
<gene>
    <name evidence="2" type="primary">il12rb2</name>
    <name evidence="2" type="ORF">DAT39_004576</name>
</gene>
<dbReference type="EMBL" id="QNUK01000040">
    <property type="protein sequence ID" value="KAF5905773.1"/>
    <property type="molecule type" value="Genomic_DNA"/>
</dbReference>
<name>A0A8J4UCA1_CLAMG</name>
<evidence type="ECO:0000313" key="3">
    <source>
        <dbReference type="Proteomes" id="UP000727407"/>
    </source>
</evidence>
<proteinExistence type="predicted"/>
<feature type="region of interest" description="Disordered" evidence="1">
    <location>
        <begin position="66"/>
        <end position="95"/>
    </location>
</feature>
<accession>A0A8J4UCA1</accession>
<feature type="compositionally biased region" description="Polar residues" evidence="1">
    <location>
        <begin position="66"/>
        <end position="77"/>
    </location>
</feature>
<protein>
    <submittedName>
        <fullName evidence="2">Interleukin-12 receptor subunit beta-2</fullName>
    </submittedName>
</protein>
<keyword evidence="3" id="KW-1185">Reference proteome</keyword>
<sequence length="95" mass="10469">MSHDAIQTVIRVKLASPPSDSLPSLERTSSIPRQYTRMQQHQGLLAWHLQAKCLNSWATACELQTELNSPQQTSKTVDPSPPVLALPQHSGMQPA</sequence>
<keyword evidence="2" id="KW-0675">Receptor</keyword>
<dbReference type="Proteomes" id="UP000727407">
    <property type="component" value="Unassembled WGS sequence"/>
</dbReference>
<evidence type="ECO:0000256" key="1">
    <source>
        <dbReference type="SAM" id="MobiDB-lite"/>
    </source>
</evidence>